<proteinExistence type="predicted"/>
<dbReference type="AlphaFoldDB" id="A0A0B2VUN2"/>
<organism evidence="2 3">
    <name type="scientific">Toxocara canis</name>
    <name type="common">Canine roundworm</name>
    <dbReference type="NCBI Taxonomy" id="6265"/>
    <lineage>
        <taxon>Eukaryota</taxon>
        <taxon>Metazoa</taxon>
        <taxon>Ecdysozoa</taxon>
        <taxon>Nematoda</taxon>
        <taxon>Chromadorea</taxon>
        <taxon>Rhabditida</taxon>
        <taxon>Spirurina</taxon>
        <taxon>Ascaridomorpha</taxon>
        <taxon>Ascaridoidea</taxon>
        <taxon>Toxocaridae</taxon>
        <taxon>Toxocara</taxon>
    </lineage>
</organism>
<reference evidence="2 3" key="1">
    <citation type="submission" date="2014-11" db="EMBL/GenBank/DDBJ databases">
        <title>Genetic blueprint of the zoonotic pathogen Toxocara canis.</title>
        <authorList>
            <person name="Zhu X.-Q."/>
            <person name="Korhonen P.K."/>
            <person name="Cai H."/>
            <person name="Young N.D."/>
            <person name="Nejsum P."/>
            <person name="von Samson-Himmelstjerna G."/>
            <person name="Boag P.R."/>
            <person name="Tan P."/>
            <person name="Li Q."/>
            <person name="Min J."/>
            <person name="Yang Y."/>
            <person name="Wang X."/>
            <person name="Fang X."/>
            <person name="Hall R.S."/>
            <person name="Hofmann A."/>
            <person name="Sternberg P.W."/>
            <person name="Jex A.R."/>
            <person name="Gasser R.B."/>
        </authorList>
    </citation>
    <scope>NUCLEOTIDE SEQUENCE [LARGE SCALE GENOMIC DNA]</scope>
    <source>
        <strain evidence="2">PN_DK_2014</strain>
    </source>
</reference>
<gene>
    <name evidence="2" type="ORF">Tcan_11402</name>
</gene>
<dbReference type="Proteomes" id="UP000031036">
    <property type="component" value="Unassembled WGS sequence"/>
</dbReference>
<comment type="caution">
    <text evidence="2">The sequence shown here is derived from an EMBL/GenBank/DDBJ whole genome shotgun (WGS) entry which is preliminary data.</text>
</comment>
<dbReference type="EMBL" id="JPKZ01000906">
    <property type="protein sequence ID" value="KHN84665.1"/>
    <property type="molecule type" value="Genomic_DNA"/>
</dbReference>
<name>A0A0B2VUN2_TOXCA</name>
<feature type="compositionally biased region" description="Basic and acidic residues" evidence="1">
    <location>
        <begin position="45"/>
        <end position="56"/>
    </location>
</feature>
<evidence type="ECO:0000256" key="1">
    <source>
        <dbReference type="SAM" id="MobiDB-lite"/>
    </source>
</evidence>
<keyword evidence="3" id="KW-1185">Reference proteome</keyword>
<feature type="region of interest" description="Disordered" evidence="1">
    <location>
        <begin position="37"/>
        <end position="56"/>
    </location>
</feature>
<accession>A0A0B2VUN2</accession>
<evidence type="ECO:0000313" key="2">
    <source>
        <dbReference type="EMBL" id="KHN84665.1"/>
    </source>
</evidence>
<evidence type="ECO:0000313" key="3">
    <source>
        <dbReference type="Proteomes" id="UP000031036"/>
    </source>
</evidence>
<sequence>MQSTEALTIDRYGTDWNGSAKPQQILTRTSKINSERKKVTMRRNKAYDHDDQGHLSTEHKFTDFSTSKCFRRFLNAETQGAEMTSLGGLFHTRTTRKGREL</sequence>
<protein>
    <submittedName>
        <fullName evidence="2">Uncharacterized protein</fullName>
    </submittedName>
</protein>